<dbReference type="EMBL" id="JRKL02001147">
    <property type="protein sequence ID" value="KAF3965733.1"/>
    <property type="molecule type" value="Genomic_DNA"/>
</dbReference>
<dbReference type="AlphaFoldDB" id="A0A8J4R8S5"/>
<evidence type="ECO:0008006" key="3">
    <source>
        <dbReference type="Google" id="ProtNLM"/>
    </source>
</evidence>
<evidence type="ECO:0000313" key="2">
    <source>
        <dbReference type="Proteomes" id="UP000737018"/>
    </source>
</evidence>
<comment type="caution">
    <text evidence="1">The sequence shown here is derived from an EMBL/GenBank/DDBJ whole genome shotgun (WGS) entry which is preliminary data.</text>
</comment>
<protein>
    <recommendedName>
        <fullName evidence="3">Reverse transcriptase</fullName>
    </recommendedName>
</protein>
<sequence length="250" mass="28641">MWLTHPDFPGIVREAWASQTRLSAAVSNFVDKARIWNKNIFGNLFHRKKRVLARLGGIQAAFSVNPNTFLVDLERDLRAEFNEIAKLEEEFWAMKSRITWLVEGDRNTSFYHTSASIHRRRNRISCMKDSVGNWIQGEREIADYIRKGFSDLFTSGHSYAFRSAWSPPFWNHCLNKAEAETLVRPVSNDDITASLWNKVITKAVLMGAGFGRLSLSRKSSALCDSAYTRAFRLVLFLQQGVWKFFGVPAV</sequence>
<dbReference type="Proteomes" id="UP000737018">
    <property type="component" value="Unassembled WGS sequence"/>
</dbReference>
<accession>A0A8J4R8S5</accession>
<keyword evidence="2" id="KW-1185">Reference proteome</keyword>
<evidence type="ECO:0000313" key="1">
    <source>
        <dbReference type="EMBL" id="KAF3965733.1"/>
    </source>
</evidence>
<dbReference type="OrthoDB" id="1305855at2759"/>
<reference evidence="1" key="1">
    <citation type="submission" date="2020-03" db="EMBL/GenBank/DDBJ databases">
        <title>Castanea mollissima Vanexum genome sequencing.</title>
        <authorList>
            <person name="Staton M."/>
        </authorList>
    </citation>
    <scope>NUCLEOTIDE SEQUENCE</scope>
    <source>
        <tissue evidence="1">Leaf</tissue>
    </source>
</reference>
<gene>
    <name evidence="1" type="ORF">CMV_010108</name>
</gene>
<name>A0A8J4R8S5_9ROSI</name>
<organism evidence="1 2">
    <name type="scientific">Castanea mollissima</name>
    <name type="common">Chinese chestnut</name>
    <dbReference type="NCBI Taxonomy" id="60419"/>
    <lineage>
        <taxon>Eukaryota</taxon>
        <taxon>Viridiplantae</taxon>
        <taxon>Streptophyta</taxon>
        <taxon>Embryophyta</taxon>
        <taxon>Tracheophyta</taxon>
        <taxon>Spermatophyta</taxon>
        <taxon>Magnoliopsida</taxon>
        <taxon>eudicotyledons</taxon>
        <taxon>Gunneridae</taxon>
        <taxon>Pentapetalae</taxon>
        <taxon>rosids</taxon>
        <taxon>fabids</taxon>
        <taxon>Fagales</taxon>
        <taxon>Fagaceae</taxon>
        <taxon>Castanea</taxon>
    </lineage>
</organism>
<proteinExistence type="predicted"/>